<evidence type="ECO:0000259" key="1">
    <source>
        <dbReference type="PROSITE" id="PS51671"/>
    </source>
</evidence>
<gene>
    <name evidence="2" type="ORF">AC482_00990</name>
</gene>
<dbReference type="InterPro" id="IPR002912">
    <property type="entry name" value="ACT_dom"/>
</dbReference>
<protein>
    <recommendedName>
        <fullName evidence="1">ACT domain-containing protein</fullName>
    </recommendedName>
</protein>
<dbReference type="EMBL" id="LFWZ01000006">
    <property type="protein sequence ID" value="KON31370.1"/>
    <property type="molecule type" value="Genomic_DNA"/>
</dbReference>
<dbReference type="AlphaFoldDB" id="A0A0M0BSL8"/>
<accession>A0A0M0BSL8</accession>
<dbReference type="SUPFAM" id="SSF55021">
    <property type="entry name" value="ACT-like"/>
    <property type="match status" value="1"/>
</dbReference>
<dbReference type="CDD" id="cd02116">
    <property type="entry name" value="ACT"/>
    <property type="match status" value="1"/>
</dbReference>
<feature type="domain" description="ACT" evidence="1">
    <location>
        <begin position="60"/>
        <end position="135"/>
    </location>
</feature>
<evidence type="ECO:0000313" key="2">
    <source>
        <dbReference type="EMBL" id="KON31370.1"/>
    </source>
</evidence>
<evidence type="ECO:0000313" key="3">
    <source>
        <dbReference type="Proteomes" id="UP000037210"/>
    </source>
</evidence>
<reference evidence="2 3" key="1">
    <citation type="submission" date="2015-06" db="EMBL/GenBank/DDBJ databases">
        <title>New insights into the roles of widespread benthic archaea in carbon and nitrogen cycling.</title>
        <authorList>
            <person name="Lazar C.S."/>
            <person name="Baker B.J."/>
            <person name="Seitz K.W."/>
            <person name="Hyde A.S."/>
            <person name="Dick G.J."/>
            <person name="Hinrichs K.-U."/>
            <person name="Teske A.P."/>
        </authorList>
    </citation>
    <scope>NUCLEOTIDE SEQUENCE [LARGE SCALE GENOMIC DNA]</scope>
    <source>
        <strain evidence="2">DG-45</strain>
    </source>
</reference>
<proteinExistence type="predicted"/>
<dbReference type="PROSITE" id="PS51671">
    <property type="entry name" value="ACT"/>
    <property type="match status" value="1"/>
</dbReference>
<sequence>MIVCDLSEVEVAEDGRRIRISGKISGALGLFAGQTLFASFEDGSRQLFLSTIKLNPSVNYFRVFLEDVRGSLARITEVFRKNNLNILSGGAFSFGSIWVSEFIVDFKGTDVSPEDVSGEIEGLGGFVTSSEITELFPKAFDLQSTLEIIGDGPDGMCLLLPSAFSERIGLAGGSTSYAVLKAWPQVKALFIYFYPPGTKLLKISAKIRDVPGSLHRLAELIRTQVDLQAVDELHHDEASGEWMAFGVLVLGELEELREKAERLETILSFEAEALGWET</sequence>
<organism evidence="2 3">
    <name type="scientific">miscellaneous Crenarchaeota group-15 archaeon DG-45</name>
    <dbReference type="NCBI Taxonomy" id="1685127"/>
    <lineage>
        <taxon>Archaea</taxon>
        <taxon>Candidatus Bathyarchaeota</taxon>
        <taxon>MCG-15</taxon>
    </lineage>
</organism>
<dbReference type="Proteomes" id="UP000037210">
    <property type="component" value="Unassembled WGS sequence"/>
</dbReference>
<comment type="caution">
    <text evidence="2">The sequence shown here is derived from an EMBL/GenBank/DDBJ whole genome shotgun (WGS) entry which is preliminary data.</text>
</comment>
<name>A0A0M0BSL8_9ARCH</name>
<dbReference type="InterPro" id="IPR045865">
    <property type="entry name" value="ACT-like_dom_sf"/>
</dbReference>